<organism evidence="2 3">
    <name type="scientific">Panaeolus cyanescens</name>
    <dbReference type="NCBI Taxonomy" id="181874"/>
    <lineage>
        <taxon>Eukaryota</taxon>
        <taxon>Fungi</taxon>
        <taxon>Dikarya</taxon>
        <taxon>Basidiomycota</taxon>
        <taxon>Agaricomycotina</taxon>
        <taxon>Agaricomycetes</taxon>
        <taxon>Agaricomycetidae</taxon>
        <taxon>Agaricales</taxon>
        <taxon>Agaricineae</taxon>
        <taxon>Galeropsidaceae</taxon>
        <taxon>Panaeolus</taxon>
    </lineage>
</organism>
<evidence type="ECO:0000313" key="2">
    <source>
        <dbReference type="EMBL" id="PPQ77255.1"/>
    </source>
</evidence>
<reference evidence="2 3" key="1">
    <citation type="journal article" date="2018" name="Evol. Lett.">
        <title>Horizontal gene cluster transfer increased hallucinogenic mushroom diversity.</title>
        <authorList>
            <person name="Reynolds H.T."/>
            <person name="Vijayakumar V."/>
            <person name="Gluck-Thaler E."/>
            <person name="Korotkin H.B."/>
            <person name="Matheny P.B."/>
            <person name="Slot J.C."/>
        </authorList>
    </citation>
    <scope>NUCLEOTIDE SEQUENCE [LARGE SCALE GENOMIC DNA]</scope>
    <source>
        <strain evidence="2 3">2629</strain>
    </source>
</reference>
<feature type="compositionally biased region" description="Basic residues" evidence="1">
    <location>
        <begin position="134"/>
        <end position="148"/>
    </location>
</feature>
<comment type="caution">
    <text evidence="2">The sequence shown here is derived from an EMBL/GenBank/DDBJ whole genome shotgun (WGS) entry which is preliminary data.</text>
</comment>
<feature type="region of interest" description="Disordered" evidence="1">
    <location>
        <begin position="1"/>
        <end position="211"/>
    </location>
</feature>
<dbReference type="EMBL" id="NHTK01005498">
    <property type="protein sequence ID" value="PPQ77255.1"/>
    <property type="molecule type" value="Genomic_DNA"/>
</dbReference>
<dbReference type="AlphaFoldDB" id="A0A409WFH4"/>
<feature type="compositionally biased region" description="Polar residues" evidence="1">
    <location>
        <begin position="76"/>
        <end position="87"/>
    </location>
</feature>
<feature type="compositionally biased region" description="Polar residues" evidence="1">
    <location>
        <begin position="112"/>
        <end position="124"/>
    </location>
</feature>
<evidence type="ECO:0000256" key="1">
    <source>
        <dbReference type="SAM" id="MobiDB-lite"/>
    </source>
</evidence>
<keyword evidence="3" id="KW-1185">Reference proteome</keyword>
<dbReference type="Proteomes" id="UP000284842">
    <property type="component" value="Unassembled WGS sequence"/>
</dbReference>
<dbReference type="InParanoid" id="A0A409WFH4"/>
<feature type="compositionally biased region" description="Low complexity" evidence="1">
    <location>
        <begin position="66"/>
        <end position="75"/>
    </location>
</feature>
<evidence type="ECO:0000313" key="3">
    <source>
        <dbReference type="Proteomes" id="UP000284842"/>
    </source>
</evidence>
<accession>A0A409WFH4</accession>
<feature type="compositionally biased region" description="Polar residues" evidence="1">
    <location>
        <begin position="49"/>
        <end position="58"/>
    </location>
</feature>
<proteinExistence type="predicted"/>
<protein>
    <submittedName>
        <fullName evidence="2">Uncharacterized protein</fullName>
    </submittedName>
</protein>
<name>A0A409WFH4_9AGAR</name>
<sequence>MRKVGLKPRDDVAMDAIQPPSSPALIPTVPNSPLPVNRFPNPTTPPPAISNSPATATLSPIPTPAMPAITPASPSLTKGNSGVSSPNIPVVANIPSPSTPLPLTTQRRINEAQYTPTLSPTTKHSVAELSAVPQKRKRPAVYSTKKRGNGGNDSQRRSTRARNAVHFGVQYVANGARSPKSRKPRWEYIEEDDEDGRTGNENGPSKMAKLV</sequence>
<gene>
    <name evidence="2" type="ORF">CVT24_009907</name>
</gene>